<dbReference type="InterPro" id="IPR014756">
    <property type="entry name" value="Ig_E-set"/>
</dbReference>
<dbReference type="PANTHER" id="PTHR31341">
    <property type="entry name" value="IPT/TIG DOMAIN-CONTAINING PROTEIN-RELATED-RELATED"/>
    <property type="match status" value="1"/>
</dbReference>
<dbReference type="InterPro" id="IPR057594">
    <property type="entry name" value="TgrO1-like_Ig"/>
</dbReference>
<evidence type="ECO:0000313" key="9">
    <source>
        <dbReference type="EMBL" id="KAK5584093.1"/>
    </source>
</evidence>
<feature type="chain" id="PRO_5042925033" description="TgrC1" evidence="6">
    <location>
        <begin position="22"/>
        <end position="892"/>
    </location>
</feature>
<keyword evidence="10" id="KW-1185">Reference proteome</keyword>
<dbReference type="Gene3D" id="2.60.40.10">
    <property type="entry name" value="Immunoglobulins"/>
    <property type="match status" value="3"/>
</dbReference>
<evidence type="ECO:0000256" key="5">
    <source>
        <dbReference type="SAM" id="Phobius"/>
    </source>
</evidence>
<comment type="subcellular location">
    <subcellularLocation>
        <location evidence="1">Membrane</location>
    </subcellularLocation>
</comment>
<evidence type="ECO:0000256" key="2">
    <source>
        <dbReference type="ARBA" id="ARBA00022729"/>
    </source>
</evidence>
<feature type="transmembrane region" description="Helical" evidence="5">
    <location>
        <begin position="859"/>
        <end position="883"/>
    </location>
</feature>
<dbReference type="InterPro" id="IPR052014">
    <property type="entry name" value="Dictyostelium_Tiger"/>
</dbReference>
<keyword evidence="3 5" id="KW-0472">Membrane</keyword>
<feature type="signal peptide" evidence="6">
    <location>
        <begin position="1"/>
        <end position="21"/>
    </location>
</feature>
<gene>
    <name evidence="9" type="ORF">RB653_005700</name>
</gene>
<protein>
    <recommendedName>
        <fullName evidence="11">TgrC1</fullName>
    </recommendedName>
</protein>
<dbReference type="Pfam" id="PF24612">
    <property type="entry name" value="Ig_TgrO1"/>
    <property type="match status" value="1"/>
</dbReference>
<dbReference type="InterPro" id="IPR013783">
    <property type="entry name" value="Ig-like_fold"/>
</dbReference>
<evidence type="ECO:0008006" key="11">
    <source>
        <dbReference type="Google" id="ProtNLM"/>
    </source>
</evidence>
<organism evidence="9 10">
    <name type="scientific">Dictyostelium firmibasis</name>
    <dbReference type="NCBI Taxonomy" id="79012"/>
    <lineage>
        <taxon>Eukaryota</taxon>
        <taxon>Amoebozoa</taxon>
        <taxon>Evosea</taxon>
        <taxon>Eumycetozoa</taxon>
        <taxon>Dictyostelia</taxon>
        <taxon>Dictyosteliales</taxon>
        <taxon>Dictyosteliaceae</taxon>
        <taxon>Dictyostelium</taxon>
    </lineage>
</organism>
<dbReference type="PANTHER" id="PTHR31341:SF4">
    <property type="entry name" value="IPT_TIG DOMAIN-CONTAINING PROTEIN-RELATED"/>
    <property type="match status" value="1"/>
</dbReference>
<dbReference type="SUPFAM" id="SSF81296">
    <property type="entry name" value="E set domains"/>
    <property type="match status" value="2"/>
</dbReference>
<proteinExistence type="predicted"/>
<evidence type="ECO:0000259" key="7">
    <source>
        <dbReference type="Pfam" id="PF01833"/>
    </source>
</evidence>
<evidence type="ECO:0000256" key="3">
    <source>
        <dbReference type="ARBA" id="ARBA00023136"/>
    </source>
</evidence>
<feature type="domain" description="TgrO1-like immunoglobulin-like" evidence="8">
    <location>
        <begin position="382"/>
        <end position="449"/>
    </location>
</feature>
<accession>A0AAN7U7Q3</accession>
<dbReference type="InterPro" id="IPR002909">
    <property type="entry name" value="IPT_dom"/>
</dbReference>
<dbReference type="Pfam" id="PF01833">
    <property type="entry name" value="TIG"/>
    <property type="match status" value="3"/>
</dbReference>
<feature type="domain" description="IPT/TIG" evidence="7">
    <location>
        <begin position="293"/>
        <end position="378"/>
    </location>
</feature>
<reference evidence="9 10" key="1">
    <citation type="submission" date="2023-11" db="EMBL/GenBank/DDBJ databases">
        <title>Dfirmibasis_genome.</title>
        <authorList>
            <person name="Edelbroek B."/>
            <person name="Kjellin J."/>
            <person name="Jerlstrom-Hultqvist J."/>
            <person name="Soderbom F."/>
        </authorList>
    </citation>
    <scope>NUCLEOTIDE SEQUENCE [LARGE SCALE GENOMIC DNA]</scope>
    <source>
        <strain evidence="9 10">TNS-C-14</strain>
    </source>
</reference>
<evidence type="ECO:0000256" key="6">
    <source>
        <dbReference type="SAM" id="SignalP"/>
    </source>
</evidence>
<dbReference type="CDD" id="cd00603">
    <property type="entry name" value="IPT_PCSR"/>
    <property type="match status" value="1"/>
</dbReference>
<dbReference type="EMBL" id="JAVFKY010000001">
    <property type="protein sequence ID" value="KAK5584093.1"/>
    <property type="molecule type" value="Genomic_DNA"/>
</dbReference>
<evidence type="ECO:0000313" key="10">
    <source>
        <dbReference type="Proteomes" id="UP001344447"/>
    </source>
</evidence>
<dbReference type="GO" id="GO:0016020">
    <property type="term" value="C:membrane"/>
    <property type="evidence" value="ECO:0007669"/>
    <property type="project" value="UniProtKB-SubCell"/>
</dbReference>
<name>A0AAN7U7Q3_9MYCE</name>
<feature type="domain" description="IPT/TIG" evidence="7">
    <location>
        <begin position="646"/>
        <end position="719"/>
    </location>
</feature>
<keyword evidence="5" id="KW-0812">Transmembrane</keyword>
<keyword evidence="2 6" id="KW-0732">Signal</keyword>
<evidence type="ECO:0000256" key="4">
    <source>
        <dbReference type="ARBA" id="ARBA00023180"/>
    </source>
</evidence>
<dbReference type="AlphaFoldDB" id="A0AAN7U7Q3"/>
<keyword evidence="4" id="KW-0325">Glycoprotein</keyword>
<dbReference type="Proteomes" id="UP001344447">
    <property type="component" value="Unassembled WGS sequence"/>
</dbReference>
<feature type="domain" description="IPT/TIG" evidence="7">
    <location>
        <begin position="558"/>
        <end position="630"/>
    </location>
</feature>
<comment type="caution">
    <text evidence="9">The sequence shown here is derived from an EMBL/GenBank/DDBJ whole genome shotgun (WGS) entry which is preliminary data.</text>
</comment>
<evidence type="ECO:0000259" key="8">
    <source>
        <dbReference type="Pfam" id="PF24612"/>
    </source>
</evidence>
<evidence type="ECO:0000256" key="1">
    <source>
        <dbReference type="ARBA" id="ARBA00004370"/>
    </source>
</evidence>
<sequence>MICKKILFLTLLFSFFMKTLSQRAAVLAVESNETSIVFLFSSSGAYYTRIIFYENKTTPRSDIKPNHFNCTLEGTTRYCTFITEEPFSGLWSSGSSKVCVRTPSNSTEDCTTNDLIDNRLPAPYNIKFNRLPPTTGGEVTITGGYLRFAGGPNTLLCSYLGGIPVKGNFSDPTFDINNITTVFTPGSGIVFLCFDDGCQNRYYFTYARPTISEIIPDQSKSVLTINGDNYYRYYSQIQVYFDGIQQKSINVTVDHTQIQVYNFSRVDPGPMSINITVNYVPIEKNYIYCFPATVTSVTSVSNLIGGIVTIKGSKLSATTNSTLIPTITIGDQQCKFIKSTTTELECQLDANNVGGKNLSVNVIFDGCSSISSGATFTYNIPKLSSASYSNGIVTLNGINLGSNNVSIIQLYGNGINVNKQIKQIQVSLDEKSLTFTLPPLKCNLFNINFTRDNISVSLLSISASLSINVVNRPSVANGSLSIDLYYINCSATQSIPSIIVGSLPENQCSLPSSTSTSEFYQTTCNTPYDTGINNQFTFKYSSYSLNSTFSYASPIITSRTFSKDLTNITIHGSNFGNSTTLIQVQFNGSDITSEIQSLNNNQFTFKRLESYENGIINITVDGVNMESQFNLTFPPVLYAIVNKDNKTLSCGGIITVSGKNLLANDEEFKVKVLANNKITTVIVSDEKTLIVRAESKKSPLIVSVFIGSNLILSNVTLTYLTPIITDYPSTINNNNKDGISILIRGISFPEIEYINASITLSSSNVPLTCNLQCSVLQNETFYYYISNTSKSVSNENNNSNSTDYLSCYSKSNSKEITGVLNLQLGSSLFQHDVNIEEIESSLPSNDDDGNKSSKLSGGAIAGIIIGSVAAAGAIVGCVVYFKLITRAKNSFK</sequence>
<keyword evidence="5" id="KW-1133">Transmembrane helix</keyword>